<sequence>MKAIISRWLLLGLLSGAAFAQQGESAWISDELQTSVSDAPQSSGKYLGSLKAGVPVQILRNSEDGRYVLVQAGELQGWVWAKNIMHSPSVHSQFAEQSRQLNLAQAQHAQLKQVHDAELLSVQELQQALAQSRQQAETARADLLALQRVSANAVEIDRRNRELQARVVNLEQENLQLQHQNSRLQDTGLRRQMLLGGGLVLSGAFLSVIFSLLGRTKRRRQLHDL</sequence>
<evidence type="ECO:0000256" key="1">
    <source>
        <dbReference type="ARBA" id="ARBA00022729"/>
    </source>
</evidence>
<dbReference type="Proteomes" id="UP000254575">
    <property type="component" value="Unassembled WGS sequence"/>
</dbReference>
<dbReference type="NCBIfam" id="TIGR04211">
    <property type="entry name" value="SH3_and_anchor"/>
    <property type="match status" value="1"/>
</dbReference>
<keyword evidence="2" id="KW-0175">Coiled coil</keyword>
<keyword evidence="6" id="KW-1185">Reference proteome</keyword>
<dbReference type="AlphaFoldDB" id="A0A380N1E1"/>
<proteinExistence type="predicted"/>
<dbReference type="InterPro" id="IPR016476">
    <property type="entry name" value="SH3_dom_pro"/>
</dbReference>
<evidence type="ECO:0000256" key="2">
    <source>
        <dbReference type="SAM" id="Coils"/>
    </source>
</evidence>
<keyword evidence="1 4" id="KW-0732">Signal</keyword>
<dbReference type="EMBL" id="UHIA01000004">
    <property type="protein sequence ID" value="SUO98358.1"/>
    <property type="molecule type" value="Genomic_DNA"/>
</dbReference>
<feature type="signal peptide" evidence="4">
    <location>
        <begin position="1"/>
        <end position="20"/>
    </location>
</feature>
<evidence type="ECO:0000256" key="3">
    <source>
        <dbReference type="SAM" id="Phobius"/>
    </source>
</evidence>
<evidence type="ECO:0000256" key="4">
    <source>
        <dbReference type="SAM" id="SignalP"/>
    </source>
</evidence>
<keyword evidence="3" id="KW-0812">Transmembrane</keyword>
<keyword evidence="3" id="KW-1133">Transmembrane helix</keyword>
<protein>
    <submittedName>
        <fullName evidence="5">SH3 domain-containing protein</fullName>
    </submittedName>
</protein>
<feature type="coiled-coil region" evidence="2">
    <location>
        <begin position="122"/>
        <end position="187"/>
    </location>
</feature>
<keyword evidence="3" id="KW-0472">Membrane</keyword>
<evidence type="ECO:0000313" key="6">
    <source>
        <dbReference type="Proteomes" id="UP000254575"/>
    </source>
</evidence>
<accession>A0A380N1E1</accession>
<gene>
    <name evidence="5" type="ORF">NCTC10717_02103</name>
</gene>
<feature type="transmembrane region" description="Helical" evidence="3">
    <location>
        <begin position="193"/>
        <end position="213"/>
    </location>
</feature>
<feature type="chain" id="PRO_5016764032" evidence="4">
    <location>
        <begin position="21"/>
        <end position="225"/>
    </location>
</feature>
<organism evidence="5 6">
    <name type="scientific">Suttonella indologenes</name>
    <dbReference type="NCBI Taxonomy" id="13276"/>
    <lineage>
        <taxon>Bacteria</taxon>
        <taxon>Pseudomonadati</taxon>
        <taxon>Pseudomonadota</taxon>
        <taxon>Gammaproteobacteria</taxon>
        <taxon>Cardiobacteriales</taxon>
        <taxon>Cardiobacteriaceae</taxon>
        <taxon>Suttonella</taxon>
    </lineage>
</organism>
<reference evidence="5 6" key="1">
    <citation type="submission" date="2018-06" db="EMBL/GenBank/DDBJ databases">
        <authorList>
            <consortium name="Pathogen Informatics"/>
            <person name="Doyle S."/>
        </authorList>
    </citation>
    <scope>NUCLEOTIDE SEQUENCE [LARGE SCALE GENOMIC DNA]</scope>
    <source>
        <strain evidence="5 6">NCTC10717</strain>
    </source>
</reference>
<name>A0A380N1E1_9GAMM</name>
<dbReference type="RefSeq" id="WP_172459496.1">
    <property type="nucleotide sequence ID" value="NZ_UHIA01000004.1"/>
</dbReference>
<evidence type="ECO:0000313" key="5">
    <source>
        <dbReference type="EMBL" id="SUO98358.1"/>
    </source>
</evidence>